<gene>
    <name evidence="1" type="ORF">EV129_113100</name>
</gene>
<sequence>MANQSEVHNENVGKIVKSIISPVIMGGGSLTDVMVLMESVIVGVSLACIKLGGDELVLDIMLKGAKARLAEIRLKNIETKGEA</sequence>
<dbReference type="AlphaFoldDB" id="A0A4R3RR96"/>
<dbReference type="Proteomes" id="UP000295507">
    <property type="component" value="Unassembled WGS sequence"/>
</dbReference>
<dbReference type="EMBL" id="SMBK01000013">
    <property type="protein sequence ID" value="TCU34116.1"/>
    <property type="molecule type" value="Genomic_DNA"/>
</dbReference>
<proteinExistence type="predicted"/>
<accession>A0A4R3RR96</accession>
<comment type="caution">
    <text evidence="1">The sequence shown here is derived from an EMBL/GenBank/DDBJ whole genome shotgun (WGS) entry which is preliminary data.</text>
</comment>
<dbReference type="RefSeq" id="WP_132552877.1">
    <property type="nucleotide sequence ID" value="NZ_SMBK01000013.1"/>
</dbReference>
<organism evidence="1 2">
    <name type="scientific">Rhizobium azibense</name>
    <dbReference type="NCBI Taxonomy" id="1136135"/>
    <lineage>
        <taxon>Bacteria</taxon>
        <taxon>Pseudomonadati</taxon>
        <taxon>Pseudomonadota</taxon>
        <taxon>Alphaproteobacteria</taxon>
        <taxon>Hyphomicrobiales</taxon>
        <taxon>Rhizobiaceae</taxon>
        <taxon>Rhizobium/Agrobacterium group</taxon>
        <taxon>Rhizobium</taxon>
    </lineage>
</organism>
<reference evidence="1 2" key="1">
    <citation type="submission" date="2019-03" db="EMBL/GenBank/DDBJ databases">
        <title>Genomic Encyclopedia of Type Strains, Phase IV (KMG-V): Genome sequencing to study the core and pangenomes of soil and plant-associated prokaryotes.</title>
        <authorList>
            <person name="Whitman W."/>
        </authorList>
    </citation>
    <scope>NUCLEOTIDE SEQUENCE [LARGE SCALE GENOMIC DNA]</scope>
    <source>
        <strain evidence="1 2">IE4868</strain>
    </source>
</reference>
<evidence type="ECO:0000313" key="1">
    <source>
        <dbReference type="EMBL" id="TCU34116.1"/>
    </source>
</evidence>
<protein>
    <submittedName>
        <fullName evidence="1">Uncharacterized protein</fullName>
    </submittedName>
</protein>
<evidence type="ECO:0000313" key="2">
    <source>
        <dbReference type="Proteomes" id="UP000295507"/>
    </source>
</evidence>
<name>A0A4R3RR96_9HYPH</name>